<accession>A0A918MDA4</accession>
<keyword evidence="2" id="KW-1003">Cell membrane</keyword>
<keyword evidence="4 8" id="KW-1133">Transmembrane helix</keyword>
<reference evidence="10" key="2">
    <citation type="submission" date="2020-09" db="EMBL/GenBank/DDBJ databases">
        <authorList>
            <person name="Sun Q."/>
            <person name="Ohkuma M."/>
        </authorList>
    </citation>
    <scope>NUCLEOTIDE SEQUENCE</scope>
    <source>
        <strain evidence="10">JCM 4369</strain>
    </source>
</reference>
<dbReference type="AlphaFoldDB" id="A0A918MDA4"/>
<dbReference type="PANTHER" id="PTHR35807">
    <property type="entry name" value="TRANSCRIPTIONAL REGULATOR REDD-RELATED"/>
    <property type="match status" value="1"/>
</dbReference>
<keyword evidence="5" id="KW-0902">Two-component regulatory system</keyword>
<feature type="region of interest" description="Disordered" evidence="7">
    <location>
        <begin position="334"/>
        <end position="358"/>
    </location>
</feature>
<dbReference type="InterPro" id="IPR036388">
    <property type="entry name" value="WH-like_DNA-bd_sf"/>
</dbReference>
<reference evidence="10" key="1">
    <citation type="journal article" date="2014" name="Int. J. Syst. Evol. Microbiol.">
        <title>Complete genome sequence of Corynebacterium casei LMG S-19264T (=DSM 44701T), isolated from a smear-ripened cheese.</title>
        <authorList>
            <consortium name="US DOE Joint Genome Institute (JGI-PGF)"/>
            <person name="Walter F."/>
            <person name="Albersmeier A."/>
            <person name="Kalinowski J."/>
            <person name="Ruckert C."/>
        </authorList>
    </citation>
    <scope>NUCLEOTIDE SEQUENCE</scope>
    <source>
        <strain evidence="10">JCM 4369</strain>
    </source>
</reference>
<keyword evidence="11" id="KW-1185">Reference proteome</keyword>
<dbReference type="InterPro" id="IPR051677">
    <property type="entry name" value="AfsR-DnrI-RedD_regulator"/>
</dbReference>
<feature type="transmembrane region" description="Helical" evidence="8">
    <location>
        <begin position="297"/>
        <end position="322"/>
    </location>
</feature>
<dbReference type="GO" id="GO:0005886">
    <property type="term" value="C:plasma membrane"/>
    <property type="evidence" value="ECO:0007669"/>
    <property type="project" value="UniProtKB-SubCell"/>
</dbReference>
<evidence type="ECO:0000256" key="8">
    <source>
        <dbReference type="SAM" id="Phobius"/>
    </source>
</evidence>
<protein>
    <recommendedName>
        <fullName evidence="9">Bacterial transcriptional activator domain-containing protein</fullName>
    </recommendedName>
</protein>
<dbReference type="InterPro" id="IPR005158">
    <property type="entry name" value="BTAD"/>
</dbReference>
<feature type="region of interest" description="Disordered" evidence="7">
    <location>
        <begin position="221"/>
        <end position="254"/>
    </location>
</feature>
<sequence>MRLLGHFRLECGAEPVELCRNGQLLLAFVALRRRVSRTVLAGTLWPEVTEEHARGSLRTTLWKLPRGDQPLVRCSGDSLVTADTLHVGVHAFTETALGVVQGGGPPPTAQLPQGLLRGEDLLPGWDEDWVLLEPERLRQLRLHALDALAEALVREGRPALALEAAWESVRAEPLRESAHRAAVSAHLAEGNLIEAVRHHRSFQWLLREELGVEPSARFTRMPARHGWRSRGPGRSPSGSSGRSRGTSPIPRRPWCAPPRPALLCTGISLANTMVRATSDRVRELAVLRLADATRWQVLRLVGAEALLVVMVGGLLGALVAGLDLVGMWSALDCSRSGPPSRSRGRRSRRPWAPARCSR</sequence>
<evidence type="ECO:0000256" key="5">
    <source>
        <dbReference type="ARBA" id="ARBA00023012"/>
    </source>
</evidence>
<name>A0A918MDA4_9ACTN</name>
<dbReference type="Proteomes" id="UP000618795">
    <property type="component" value="Unassembled WGS sequence"/>
</dbReference>
<dbReference type="Pfam" id="PF03704">
    <property type="entry name" value="BTAD"/>
    <property type="match status" value="1"/>
</dbReference>
<proteinExistence type="predicted"/>
<dbReference type="EMBL" id="BMTD01000015">
    <property type="protein sequence ID" value="GGV13032.1"/>
    <property type="molecule type" value="Genomic_DNA"/>
</dbReference>
<organism evidence="10 11">
    <name type="scientific">Streptomyces filipinensis</name>
    <dbReference type="NCBI Taxonomy" id="66887"/>
    <lineage>
        <taxon>Bacteria</taxon>
        <taxon>Bacillati</taxon>
        <taxon>Actinomycetota</taxon>
        <taxon>Actinomycetes</taxon>
        <taxon>Kitasatosporales</taxon>
        <taxon>Streptomycetaceae</taxon>
        <taxon>Streptomyces</taxon>
    </lineage>
</organism>
<evidence type="ECO:0000259" key="9">
    <source>
        <dbReference type="SMART" id="SM01043"/>
    </source>
</evidence>
<evidence type="ECO:0000256" key="3">
    <source>
        <dbReference type="ARBA" id="ARBA00022692"/>
    </source>
</evidence>
<gene>
    <name evidence="10" type="ORF">GCM10010260_59930</name>
</gene>
<keyword evidence="3 8" id="KW-0812">Transmembrane</keyword>
<dbReference type="SMART" id="SM01043">
    <property type="entry name" value="BTAD"/>
    <property type="match status" value="1"/>
</dbReference>
<evidence type="ECO:0000256" key="1">
    <source>
        <dbReference type="ARBA" id="ARBA00004651"/>
    </source>
</evidence>
<evidence type="ECO:0000256" key="4">
    <source>
        <dbReference type="ARBA" id="ARBA00022989"/>
    </source>
</evidence>
<dbReference type="Gene3D" id="1.25.40.10">
    <property type="entry name" value="Tetratricopeptide repeat domain"/>
    <property type="match status" value="1"/>
</dbReference>
<dbReference type="Gene3D" id="1.10.10.10">
    <property type="entry name" value="Winged helix-like DNA-binding domain superfamily/Winged helix DNA-binding domain"/>
    <property type="match status" value="1"/>
</dbReference>
<feature type="compositionally biased region" description="Low complexity" evidence="7">
    <location>
        <begin position="229"/>
        <end position="254"/>
    </location>
</feature>
<evidence type="ECO:0000256" key="7">
    <source>
        <dbReference type="SAM" id="MobiDB-lite"/>
    </source>
</evidence>
<dbReference type="Pfam" id="PF02687">
    <property type="entry name" value="FtsX"/>
    <property type="match status" value="1"/>
</dbReference>
<feature type="domain" description="Bacterial transcriptional activator" evidence="9">
    <location>
        <begin position="87"/>
        <end position="222"/>
    </location>
</feature>
<dbReference type="SUPFAM" id="SSF48452">
    <property type="entry name" value="TPR-like"/>
    <property type="match status" value="1"/>
</dbReference>
<evidence type="ECO:0000313" key="10">
    <source>
        <dbReference type="EMBL" id="GGV13032.1"/>
    </source>
</evidence>
<evidence type="ECO:0000313" key="11">
    <source>
        <dbReference type="Proteomes" id="UP000618795"/>
    </source>
</evidence>
<comment type="caution">
    <text evidence="10">The sequence shown here is derived from an EMBL/GenBank/DDBJ whole genome shotgun (WGS) entry which is preliminary data.</text>
</comment>
<dbReference type="GO" id="GO:0000160">
    <property type="term" value="P:phosphorelay signal transduction system"/>
    <property type="evidence" value="ECO:0007669"/>
    <property type="project" value="UniProtKB-KW"/>
</dbReference>
<comment type="subcellular location">
    <subcellularLocation>
        <location evidence="1">Cell membrane</location>
        <topology evidence="1">Multi-pass membrane protein</topology>
    </subcellularLocation>
</comment>
<evidence type="ECO:0000256" key="6">
    <source>
        <dbReference type="ARBA" id="ARBA00023136"/>
    </source>
</evidence>
<dbReference type="InterPro" id="IPR011990">
    <property type="entry name" value="TPR-like_helical_dom_sf"/>
</dbReference>
<dbReference type="InterPro" id="IPR003838">
    <property type="entry name" value="ABC3_permease_C"/>
</dbReference>
<evidence type="ECO:0000256" key="2">
    <source>
        <dbReference type="ARBA" id="ARBA00022475"/>
    </source>
</evidence>
<keyword evidence="6 8" id="KW-0472">Membrane</keyword>